<dbReference type="GO" id="GO:0030976">
    <property type="term" value="F:thiamine pyrophosphate binding"/>
    <property type="evidence" value="ECO:0007669"/>
    <property type="project" value="InterPro"/>
</dbReference>
<keyword evidence="16" id="KW-1185">Reference proteome</keyword>
<dbReference type="InterPro" id="IPR029035">
    <property type="entry name" value="DHS-like_NAD/FAD-binding_dom"/>
</dbReference>
<dbReference type="Pfam" id="PF00205">
    <property type="entry name" value="TPP_enzyme_M"/>
    <property type="match status" value="1"/>
</dbReference>
<evidence type="ECO:0000259" key="12">
    <source>
        <dbReference type="Pfam" id="PF00205"/>
    </source>
</evidence>
<evidence type="ECO:0000259" key="13">
    <source>
        <dbReference type="Pfam" id="PF02775"/>
    </source>
</evidence>
<dbReference type="Gene3D" id="3.40.50.1220">
    <property type="entry name" value="TPP-binding domain"/>
    <property type="match status" value="1"/>
</dbReference>
<dbReference type="FunFam" id="3.40.50.1220:FF:000006">
    <property type="entry name" value="2-hydroxyacyl-CoA lyase 1"/>
    <property type="match status" value="1"/>
</dbReference>
<evidence type="ECO:0000256" key="8">
    <source>
        <dbReference type="ARBA" id="ARBA00044454"/>
    </source>
</evidence>
<accession>A0A7N6FG33</accession>
<evidence type="ECO:0000256" key="6">
    <source>
        <dbReference type="ARBA" id="ARBA00023239"/>
    </source>
</evidence>
<evidence type="ECO:0000256" key="4">
    <source>
        <dbReference type="ARBA" id="ARBA00022842"/>
    </source>
</evidence>
<evidence type="ECO:0000256" key="10">
    <source>
        <dbReference type="ARBA" id="ARBA00048738"/>
    </source>
</evidence>
<dbReference type="GO" id="GO:0106359">
    <property type="term" value="F:2-hydroxyacyl-CoA lyase activity"/>
    <property type="evidence" value="ECO:0007669"/>
    <property type="project" value="UniProtKB-EC"/>
</dbReference>
<dbReference type="GeneTree" id="ENSGT00940000156802"/>
<evidence type="ECO:0000256" key="2">
    <source>
        <dbReference type="ARBA" id="ARBA00007812"/>
    </source>
</evidence>
<dbReference type="SUPFAM" id="SSF52467">
    <property type="entry name" value="DHS-like NAD/FAD-binding domain"/>
    <property type="match status" value="1"/>
</dbReference>
<evidence type="ECO:0000313" key="16">
    <source>
        <dbReference type="Proteomes" id="UP000265040"/>
    </source>
</evidence>
<dbReference type="CDD" id="cd07035">
    <property type="entry name" value="TPP_PYR_POX_like"/>
    <property type="match status" value="1"/>
</dbReference>
<evidence type="ECO:0000256" key="1">
    <source>
        <dbReference type="ARBA" id="ARBA00001964"/>
    </source>
</evidence>
<comment type="catalytic activity">
    <reaction evidence="8">
        <text>an (R)-2-hydroxy-long-chain-fatty acyl-CoA = a long-chain fatty aldehyde + formyl-CoA</text>
        <dbReference type="Rhea" id="RHEA:67444"/>
        <dbReference type="ChEBI" id="CHEBI:17176"/>
        <dbReference type="ChEBI" id="CHEBI:57376"/>
        <dbReference type="ChEBI" id="CHEBI:170012"/>
        <dbReference type="EC" id="4.1.2.63"/>
    </reaction>
    <physiologicalReaction direction="left-to-right" evidence="8">
        <dbReference type="Rhea" id="RHEA:67445"/>
    </physiologicalReaction>
</comment>
<feature type="domain" description="Thiamine pyrophosphate enzyme central" evidence="12">
    <location>
        <begin position="123"/>
        <end position="252"/>
    </location>
</feature>
<dbReference type="FunFam" id="3.40.50.970:FF:000027">
    <property type="entry name" value="2-hydroxyacyl-CoA lyase 1"/>
    <property type="match status" value="1"/>
</dbReference>
<sequence length="498" mass="53831">MIAAFCKRFSCAGAKYGSYFYRAMGESLSLQKVEYMFGIVGVPIIEVAMAAQAAGIKYVGMRNEQAACYAASAIGYLTGRPGACLVVSGPGLIHALGGMANANMNFVSCCPPPPVSLADHGAVTEAISVLKAAKRPLVIIGKGAAHGRAEIALRKFVKMSGLPFLPTPMGKGVLPDDHPNCVAAARSRALLQADVVLLLGARLNWILHFGLPPRFDPDVKVIQVDLCAEEMGNNVRPAVALLGDINAIVTQLLECVHKDGWKYPSDTEWWSTLKDKIVANAKISKALALQSTLPMNYYTVFHHVSQLLPHDCIIVSEGANTMDIGRTMLNNYLPRHRLDAGTFGTMGVGLGFAIAAAAVERSRNKGRRIVCVEGDSAFGFSGMEVETMCRYNLPVVIIVVNNNGIYSGVDPETWKEMAKMGDLTAIAPPVTLLPEARYDKIMAALGGRGFLVRTVEELRSALQLSLSDWEKPSLLNILIDPSSDRKQQEFPWLTRSNL</sequence>
<evidence type="ECO:0000256" key="11">
    <source>
        <dbReference type="RuleBase" id="RU362132"/>
    </source>
</evidence>
<dbReference type="Pfam" id="PF02776">
    <property type="entry name" value="TPP_enzyme_N"/>
    <property type="match status" value="1"/>
</dbReference>
<dbReference type="EC" id="4.1.2.63" evidence="9"/>
<reference evidence="15" key="3">
    <citation type="submission" date="2025-09" db="UniProtKB">
        <authorList>
            <consortium name="Ensembl"/>
        </authorList>
    </citation>
    <scope>IDENTIFICATION</scope>
</reference>
<name>A0A7N6FG33_ANATE</name>
<comment type="catalytic activity">
    <reaction evidence="7">
        <text>a 2-hydroxy-3-methyl fatty acyl-CoA = a 2-methyl-branched fatty aldehyde + formyl-CoA</text>
        <dbReference type="Rhea" id="RHEA:25375"/>
        <dbReference type="ChEBI" id="CHEBI:49188"/>
        <dbReference type="ChEBI" id="CHEBI:57376"/>
        <dbReference type="ChEBI" id="CHEBI:58783"/>
        <dbReference type="EC" id="4.1.2.63"/>
    </reaction>
    <physiologicalReaction direction="left-to-right" evidence="7">
        <dbReference type="Rhea" id="RHEA:25376"/>
    </physiologicalReaction>
</comment>
<keyword evidence="3" id="KW-0479">Metal-binding</keyword>
<dbReference type="PANTHER" id="PTHR43710:SF2">
    <property type="entry name" value="2-HYDROXYACYL-COA LYASE 1"/>
    <property type="match status" value="1"/>
</dbReference>
<dbReference type="InterPro" id="IPR045025">
    <property type="entry name" value="HACL1-like"/>
</dbReference>
<gene>
    <name evidence="15" type="primary">HACL1</name>
</gene>
<dbReference type="Ensembl" id="ENSATET00000055145.2">
    <property type="protein sequence ID" value="ENSATEP00000058765.1"/>
    <property type="gene ID" value="ENSATEG00000006565.3"/>
</dbReference>
<comment type="similarity">
    <text evidence="2 11">Belongs to the TPP enzyme family.</text>
</comment>
<comment type="cofactor">
    <cofactor evidence="1">
        <name>thiamine diphosphate</name>
        <dbReference type="ChEBI" id="CHEBI:58937"/>
    </cofactor>
</comment>
<protein>
    <recommendedName>
        <fullName evidence="9">2-hydroxyacyl-CoA lyase</fullName>
        <ecNumber evidence="9">4.1.2.63</ecNumber>
    </recommendedName>
</protein>
<proteinExistence type="inferred from homology"/>
<evidence type="ECO:0000256" key="7">
    <source>
        <dbReference type="ARBA" id="ARBA00044451"/>
    </source>
</evidence>
<evidence type="ECO:0000256" key="9">
    <source>
        <dbReference type="ARBA" id="ARBA00044518"/>
    </source>
</evidence>
<dbReference type="PANTHER" id="PTHR43710">
    <property type="entry name" value="2-HYDROXYACYL-COA LYASE"/>
    <property type="match status" value="1"/>
</dbReference>
<keyword evidence="4" id="KW-0460">Magnesium</keyword>
<dbReference type="GO" id="GO:0005777">
    <property type="term" value="C:peroxisome"/>
    <property type="evidence" value="ECO:0007669"/>
    <property type="project" value="TreeGrafter"/>
</dbReference>
<dbReference type="GO" id="GO:0001561">
    <property type="term" value="P:fatty acid alpha-oxidation"/>
    <property type="evidence" value="ECO:0007669"/>
    <property type="project" value="TreeGrafter"/>
</dbReference>
<dbReference type="InterPro" id="IPR012000">
    <property type="entry name" value="Thiamin_PyroP_enz_cen_dom"/>
</dbReference>
<dbReference type="SUPFAM" id="SSF52518">
    <property type="entry name" value="Thiamin diphosphate-binding fold (THDP-binding)"/>
    <property type="match status" value="2"/>
</dbReference>
<dbReference type="InterPro" id="IPR012001">
    <property type="entry name" value="Thiamin_PyroP_enz_TPP-bd_dom"/>
</dbReference>
<dbReference type="InterPro" id="IPR029061">
    <property type="entry name" value="THDP-binding"/>
</dbReference>
<reference evidence="15" key="1">
    <citation type="submission" date="2021-04" db="EMBL/GenBank/DDBJ databases">
        <authorList>
            <consortium name="Wellcome Sanger Institute Data Sharing"/>
        </authorList>
    </citation>
    <scope>NUCLEOTIDE SEQUENCE [LARGE SCALE GENOMIC DNA]</scope>
</reference>
<feature type="domain" description="Thiamine pyrophosphate enzyme TPP-binding" evidence="13">
    <location>
        <begin position="321"/>
        <end position="476"/>
    </location>
</feature>
<evidence type="ECO:0000256" key="3">
    <source>
        <dbReference type="ARBA" id="ARBA00022723"/>
    </source>
</evidence>
<dbReference type="GO" id="GO:0000287">
    <property type="term" value="F:magnesium ion binding"/>
    <property type="evidence" value="ECO:0007669"/>
    <property type="project" value="InterPro"/>
</dbReference>
<evidence type="ECO:0000259" key="14">
    <source>
        <dbReference type="Pfam" id="PF02776"/>
    </source>
</evidence>
<dbReference type="Pfam" id="PF02775">
    <property type="entry name" value="TPP_enzyme_C"/>
    <property type="match status" value="1"/>
</dbReference>
<dbReference type="Proteomes" id="UP000265040">
    <property type="component" value="Chromosome 16"/>
</dbReference>
<comment type="catalytic activity">
    <reaction evidence="10">
        <text>2-hydroxyoctadecanoyl-CoA = heptadecanal + formyl-CoA</text>
        <dbReference type="Rhea" id="RHEA:55196"/>
        <dbReference type="ChEBI" id="CHEBI:57376"/>
        <dbReference type="ChEBI" id="CHEBI:74116"/>
        <dbReference type="ChEBI" id="CHEBI:138631"/>
    </reaction>
    <physiologicalReaction direction="left-to-right" evidence="10">
        <dbReference type="Rhea" id="RHEA:55197"/>
    </physiologicalReaction>
</comment>
<keyword evidence="5 11" id="KW-0786">Thiamine pyrophosphate</keyword>
<feature type="domain" description="Thiamine pyrophosphate enzyme N-terminal TPP-binding" evidence="14">
    <location>
        <begin position="23"/>
        <end position="105"/>
    </location>
</feature>
<dbReference type="CDD" id="cd02004">
    <property type="entry name" value="TPP_BZL_OCoD_HPCL"/>
    <property type="match status" value="1"/>
</dbReference>
<reference evidence="15" key="2">
    <citation type="submission" date="2025-08" db="UniProtKB">
        <authorList>
            <consortium name="Ensembl"/>
        </authorList>
    </citation>
    <scope>IDENTIFICATION</scope>
</reference>
<dbReference type="AlphaFoldDB" id="A0A7N6FG33"/>
<organism evidence="15 16">
    <name type="scientific">Anabas testudineus</name>
    <name type="common">Climbing perch</name>
    <name type="synonym">Anthias testudineus</name>
    <dbReference type="NCBI Taxonomy" id="64144"/>
    <lineage>
        <taxon>Eukaryota</taxon>
        <taxon>Metazoa</taxon>
        <taxon>Chordata</taxon>
        <taxon>Craniata</taxon>
        <taxon>Vertebrata</taxon>
        <taxon>Euteleostomi</taxon>
        <taxon>Actinopterygii</taxon>
        <taxon>Neopterygii</taxon>
        <taxon>Teleostei</taxon>
        <taxon>Neoteleostei</taxon>
        <taxon>Acanthomorphata</taxon>
        <taxon>Anabantaria</taxon>
        <taxon>Anabantiformes</taxon>
        <taxon>Anabantoidei</taxon>
        <taxon>Anabantidae</taxon>
        <taxon>Anabas</taxon>
    </lineage>
</organism>
<dbReference type="Gene3D" id="3.40.50.970">
    <property type="match status" value="2"/>
</dbReference>
<evidence type="ECO:0000256" key="5">
    <source>
        <dbReference type="ARBA" id="ARBA00023052"/>
    </source>
</evidence>
<evidence type="ECO:0000313" key="15">
    <source>
        <dbReference type="Ensembl" id="ENSATEP00000058765.1"/>
    </source>
</evidence>
<keyword evidence="6" id="KW-0456">Lyase</keyword>
<dbReference type="InterPro" id="IPR011766">
    <property type="entry name" value="TPP_enzyme_TPP-bd"/>
</dbReference>